<dbReference type="PANTHER" id="PTHR11203">
    <property type="entry name" value="CLEAVAGE AND POLYADENYLATION SPECIFICITY FACTOR FAMILY MEMBER"/>
    <property type="match status" value="1"/>
</dbReference>
<evidence type="ECO:0000256" key="1">
    <source>
        <dbReference type="ARBA" id="ARBA00022801"/>
    </source>
</evidence>
<dbReference type="InterPro" id="IPR022712">
    <property type="entry name" value="Beta_Casp"/>
</dbReference>
<dbReference type="Gene3D" id="3.40.50.10890">
    <property type="match status" value="1"/>
</dbReference>
<dbReference type="InterPro" id="IPR050698">
    <property type="entry name" value="MBL"/>
</dbReference>
<dbReference type="Pfam" id="PF07521">
    <property type="entry name" value="RMMBL"/>
    <property type="match status" value="1"/>
</dbReference>
<dbReference type="GO" id="GO:0004521">
    <property type="term" value="F:RNA endonuclease activity"/>
    <property type="evidence" value="ECO:0007669"/>
    <property type="project" value="TreeGrafter"/>
</dbReference>
<dbReference type="Proteomes" id="UP000565078">
    <property type="component" value="Unassembled WGS sequence"/>
</dbReference>
<name>A0A7J4IVR1_9ARCH</name>
<dbReference type="Pfam" id="PF16661">
    <property type="entry name" value="Lactamase_B_6"/>
    <property type="match status" value="1"/>
</dbReference>
<dbReference type="InterPro" id="IPR001279">
    <property type="entry name" value="Metallo-B-lactamas"/>
</dbReference>
<evidence type="ECO:0000259" key="3">
    <source>
        <dbReference type="SMART" id="SM01027"/>
    </source>
</evidence>
<dbReference type="SMART" id="SM00849">
    <property type="entry name" value="Lactamase_B"/>
    <property type="match status" value="1"/>
</dbReference>
<evidence type="ECO:0000259" key="2">
    <source>
        <dbReference type="SMART" id="SM00849"/>
    </source>
</evidence>
<feature type="domain" description="Metallo-beta-lactamase" evidence="2">
    <location>
        <begin position="14"/>
        <end position="211"/>
    </location>
</feature>
<comment type="caution">
    <text evidence="4">The sequence shown here is derived from an EMBL/GenBank/DDBJ whole genome shotgun (WGS) entry which is preliminary data.</text>
</comment>
<keyword evidence="1 4" id="KW-0378">Hydrolase</keyword>
<accession>A0A7J4IVR1</accession>
<dbReference type="PANTHER" id="PTHR11203:SF52">
    <property type="entry name" value="MRNA 3-END PROCESSING FACTOR"/>
    <property type="match status" value="1"/>
</dbReference>
<dbReference type="AlphaFoldDB" id="A0A7J4IVR1"/>
<sequence>MVKITFKGASQEVGRSAFLLDDGDKILLDYGVKLTPNGIEYPLPIKTNLNAAIISHAHLDHSGNLPHLFEETNCLSYMTPPTLDIAKILWFDTLKIAGLEGMDAKFSKESIAKAEKFTFPIGYDKHMDITESSSVVFRNAGHIVGSAITELHMPNSSIVYTGDFRYTETRLHGPAQLEKIRDCDVLITECTYGDRDHPDRKETEKRFVESVQETIDRGGKVLLPAFAVGRSQEILDVLNEYKVNAPVFFDGMGQKVAEIYLKNPSYLKNPKMLAKALQRVNWVRNAKLRKQAQKEPCIIVCTSGMMQGGSVYAYLPQIYNDKSSKIILSGFQVDETPGKILMETGKLDIDGVNVTVKAGIERYDFSAHAGREELLRAINKLSPQKVVCVHGDAEVTKKFAKAVKDEGYIAIIPELGKEMEL</sequence>
<gene>
    <name evidence="4" type="ORF">HA254_02980</name>
</gene>
<dbReference type="SMART" id="SM01027">
    <property type="entry name" value="Beta-Casp"/>
    <property type="match status" value="1"/>
</dbReference>
<feature type="domain" description="Beta-Casp" evidence="3">
    <location>
        <begin position="231"/>
        <end position="341"/>
    </location>
</feature>
<reference evidence="5" key="1">
    <citation type="journal article" date="2020" name="bioRxiv">
        <title>A rank-normalized archaeal taxonomy based on genome phylogeny resolves widespread incomplete and uneven classifications.</title>
        <authorList>
            <person name="Rinke C."/>
            <person name="Chuvochina M."/>
            <person name="Mussig A.J."/>
            <person name="Chaumeil P.-A."/>
            <person name="Waite D.W."/>
            <person name="Whitman W.B."/>
            <person name="Parks D.H."/>
            <person name="Hugenholtz P."/>
        </authorList>
    </citation>
    <scope>NUCLEOTIDE SEQUENCE [LARGE SCALE GENOMIC DNA]</scope>
</reference>
<dbReference type="CDD" id="cd16295">
    <property type="entry name" value="TTHA0252-CPSF-like_MBL-fold"/>
    <property type="match status" value="1"/>
</dbReference>
<protein>
    <submittedName>
        <fullName evidence="4">MBL fold metallo-hydrolase</fullName>
    </submittedName>
</protein>
<dbReference type="EMBL" id="DUGC01000051">
    <property type="protein sequence ID" value="HIH09613.1"/>
    <property type="molecule type" value="Genomic_DNA"/>
</dbReference>
<evidence type="ECO:0000313" key="4">
    <source>
        <dbReference type="EMBL" id="HIH09613.1"/>
    </source>
</evidence>
<evidence type="ECO:0000313" key="5">
    <source>
        <dbReference type="Proteomes" id="UP000565078"/>
    </source>
</evidence>
<dbReference type="SUPFAM" id="SSF56281">
    <property type="entry name" value="Metallo-hydrolase/oxidoreductase"/>
    <property type="match status" value="1"/>
</dbReference>
<proteinExistence type="predicted"/>
<organism evidence="4 5">
    <name type="scientific">Candidatus Iainarchaeum sp</name>
    <dbReference type="NCBI Taxonomy" id="3101447"/>
    <lineage>
        <taxon>Archaea</taxon>
        <taxon>Candidatus Iainarchaeota</taxon>
        <taxon>Candidatus Iainarchaeia</taxon>
        <taxon>Candidatus Iainarchaeales</taxon>
        <taxon>Candidatus Iainarchaeaceae</taxon>
        <taxon>Candidatus Iainarchaeum</taxon>
    </lineage>
</organism>
<dbReference type="GO" id="GO:0016787">
    <property type="term" value="F:hydrolase activity"/>
    <property type="evidence" value="ECO:0007669"/>
    <property type="project" value="UniProtKB-KW"/>
</dbReference>
<dbReference type="Gene3D" id="3.60.15.10">
    <property type="entry name" value="Ribonuclease Z/Hydroxyacylglutathione hydrolase-like"/>
    <property type="match status" value="1"/>
</dbReference>
<dbReference type="InterPro" id="IPR036866">
    <property type="entry name" value="RibonucZ/Hydroxyglut_hydro"/>
</dbReference>
<dbReference type="Pfam" id="PF10996">
    <property type="entry name" value="Beta-Casp"/>
    <property type="match status" value="1"/>
</dbReference>
<dbReference type="InterPro" id="IPR011108">
    <property type="entry name" value="RMMBL"/>
</dbReference>